<sequence>MKSKHSSRSDMGSNQLTVVNVAKLARSDAATQPPDPCGQEKWRPGREMARTERSSNSVEVDDLISFK</sequence>
<dbReference type="HOGENOM" id="CLU_2814861_0_0_1"/>
<accession>E3N754</accession>
<evidence type="ECO:0000256" key="1">
    <source>
        <dbReference type="SAM" id="MobiDB-lite"/>
    </source>
</evidence>
<keyword evidence="3" id="KW-1185">Reference proteome</keyword>
<organism evidence="3">
    <name type="scientific">Caenorhabditis remanei</name>
    <name type="common">Caenorhabditis vulgaris</name>
    <dbReference type="NCBI Taxonomy" id="31234"/>
    <lineage>
        <taxon>Eukaryota</taxon>
        <taxon>Metazoa</taxon>
        <taxon>Ecdysozoa</taxon>
        <taxon>Nematoda</taxon>
        <taxon>Chromadorea</taxon>
        <taxon>Rhabditida</taxon>
        <taxon>Rhabditina</taxon>
        <taxon>Rhabditomorpha</taxon>
        <taxon>Rhabditoidea</taxon>
        <taxon>Rhabditidae</taxon>
        <taxon>Peloderinae</taxon>
        <taxon>Caenorhabditis</taxon>
    </lineage>
</organism>
<dbReference type="EMBL" id="DS268545">
    <property type="protein sequence ID" value="EFO88396.1"/>
    <property type="molecule type" value="Genomic_DNA"/>
</dbReference>
<feature type="compositionally biased region" description="Basic and acidic residues" evidence="1">
    <location>
        <begin position="38"/>
        <end position="53"/>
    </location>
</feature>
<dbReference type="Proteomes" id="UP000008281">
    <property type="component" value="Unassembled WGS sequence"/>
</dbReference>
<proteinExistence type="predicted"/>
<dbReference type="AlphaFoldDB" id="E3N754"/>
<gene>
    <name evidence="2" type="ORF">CRE_11410</name>
</gene>
<protein>
    <submittedName>
        <fullName evidence="2">Uncharacterized protein</fullName>
    </submittedName>
</protein>
<evidence type="ECO:0000313" key="3">
    <source>
        <dbReference type="Proteomes" id="UP000008281"/>
    </source>
</evidence>
<dbReference type="InParanoid" id="E3N754"/>
<name>E3N754_CAERE</name>
<reference evidence="2" key="1">
    <citation type="submission" date="2007-07" db="EMBL/GenBank/DDBJ databases">
        <title>PCAP assembly of the Caenorhabditis remanei genome.</title>
        <authorList>
            <consortium name="The Caenorhabditis remanei Sequencing Consortium"/>
            <person name="Wilson R.K."/>
        </authorList>
    </citation>
    <scope>NUCLEOTIDE SEQUENCE [LARGE SCALE GENOMIC DNA]</scope>
    <source>
        <strain evidence="2">PB4641</strain>
    </source>
</reference>
<feature type="region of interest" description="Disordered" evidence="1">
    <location>
        <begin position="25"/>
        <end position="67"/>
    </location>
</feature>
<evidence type="ECO:0000313" key="2">
    <source>
        <dbReference type="EMBL" id="EFO88396.1"/>
    </source>
</evidence>